<reference evidence="8" key="2">
    <citation type="submission" date="2015-06" db="UniProtKB">
        <authorList>
            <consortium name="EnsemblMetazoa"/>
        </authorList>
    </citation>
    <scope>IDENTIFICATION</scope>
</reference>
<dbReference type="GO" id="GO:0003990">
    <property type="term" value="F:acetylcholinesterase activity"/>
    <property type="evidence" value="ECO:0007669"/>
    <property type="project" value="TreeGrafter"/>
</dbReference>
<dbReference type="PROSITE" id="PS00122">
    <property type="entry name" value="CARBOXYLESTERASE_B_1"/>
    <property type="match status" value="1"/>
</dbReference>
<keyword evidence="4" id="KW-0325">Glycoprotein</keyword>
<comment type="similarity">
    <text evidence="1 5">Belongs to the type-B carboxylesterase/lipase family.</text>
</comment>
<dbReference type="HOGENOM" id="CLU_006586_13_0_1"/>
<dbReference type="AlphaFoldDB" id="T1KGP7"/>
<dbReference type="eggNOG" id="KOG4389">
    <property type="taxonomic scope" value="Eukaryota"/>
</dbReference>
<accession>T1KGP7</accession>
<dbReference type="PANTHER" id="PTHR43918:SF4">
    <property type="entry name" value="CARBOXYLIC ESTER HYDROLASE"/>
    <property type="match status" value="1"/>
</dbReference>
<evidence type="ECO:0000256" key="1">
    <source>
        <dbReference type="ARBA" id="ARBA00005964"/>
    </source>
</evidence>
<keyword evidence="6" id="KW-0472">Membrane</keyword>
<dbReference type="GO" id="GO:0006581">
    <property type="term" value="P:acetylcholine catabolic process"/>
    <property type="evidence" value="ECO:0007669"/>
    <property type="project" value="TreeGrafter"/>
</dbReference>
<evidence type="ECO:0000256" key="4">
    <source>
        <dbReference type="ARBA" id="ARBA00023180"/>
    </source>
</evidence>
<dbReference type="InterPro" id="IPR019826">
    <property type="entry name" value="Carboxylesterase_B_AS"/>
</dbReference>
<evidence type="ECO:0000256" key="6">
    <source>
        <dbReference type="SAM" id="Phobius"/>
    </source>
</evidence>
<keyword evidence="6" id="KW-1133">Transmembrane helix</keyword>
<dbReference type="InterPro" id="IPR050654">
    <property type="entry name" value="AChE-related_enzymes"/>
</dbReference>
<dbReference type="Pfam" id="PF00135">
    <property type="entry name" value="COesterase"/>
    <property type="match status" value="1"/>
</dbReference>
<organism evidence="8 9">
    <name type="scientific">Tetranychus urticae</name>
    <name type="common">Two-spotted spider mite</name>
    <dbReference type="NCBI Taxonomy" id="32264"/>
    <lineage>
        <taxon>Eukaryota</taxon>
        <taxon>Metazoa</taxon>
        <taxon>Ecdysozoa</taxon>
        <taxon>Arthropoda</taxon>
        <taxon>Chelicerata</taxon>
        <taxon>Arachnida</taxon>
        <taxon>Acari</taxon>
        <taxon>Acariformes</taxon>
        <taxon>Trombidiformes</taxon>
        <taxon>Prostigmata</taxon>
        <taxon>Eleutherengona</taxon>
        <taxon>Raphignathae</taxon>
        <taxon>Tetranychoidea</taxon>
        <taxon>Tetranychidae</taxon>
        <taxon>Tetranychus</taxon>
    </lineage>
</organism>
<dbReference type="Gene3D" id="3.40.50.1820">
    <property type="entry name" value="alpha/beta hydrolase"/>
    <property type="match status" value="1"/>
</dbReference>
<name>T1KGP7_TETUR</name>
<evidence type="ECO:0000256" key="3">
    <source>
        <dbReference type="ARBA" id="ARBA00022801"/>
    </source>
</evidence>
<dbReference type="SUPFAM" id="SSF53474">
    <property type="entry name" value="alpha/beta-Hydrolases"/>
    <property type="match status" value="1"/>
</dbReference>
<sequence length="563" mass="63743">MSKLLLPSIIAATILLFILVLYILLYAFFIQIVYPIDSTPVVRISNGPVQGKFIEYEKVKVAHFLGIPFAKPPIGPLRFQSPVKPDNWTSVKQVVNYGSPCLQKPIVTDQSDEDCLFINVYVTESTLKSSNTSFLRPVLFWIYGGALATGFGNEYYDGIPMVPLHDVVLVTHNYRVNAFGFMHFGDKEPRIPANIGLRDQLLALQWVQENIAKFGGDPDQVTIFGESAGSMSVSAHILSPLSKGLFKRAILQSGTIMFPVEDPDYILNNSFTVVSRTPCNSSTDLLNCLQNLPASTILNAQSDGPLRFRWFYGDDFLPYSPLEAFSKGIFDNSHDILLGVEKNEFTMFMGLLSATQFNPKIDVVLNYSQAVDYLSLIFNKDSLDFYTDLYFNSSTDLSSAYLLKQLERAYSDTILVCPTYMFGIKYCSKGDLGTGKVYGYYHTQKPVPSLNTICDDSPWMGTCHGAELTYVFGHPLIKPGYPQRDIDLSREMMKIWTYFAEFGYMPRVNEKKWKRLNKDLSAMVLNIDDLGEVDRERVEFCVRQWDKFVKNNNLKFTYLMSSV</sequence>
<reference evidence="9" key="1">
    <citation type="submission" date="2011-08" db="EMBL/GenBank/DDBJ databases">
        <authorList>
            <person name="Rombauts S."/>
        </authorList>
    </citation>
    <scope>NUCLEOTIDE SEQUENCE</scope>
    <source>
        <strain evidence="9">London</strain>
    </source>
</reference>
<dbReference type="RefSeq" id="XP_025017031.1">
    <property type="nucleotide sequence ID" value="XM_025161263.1"/>
</dbReference>
<evidence type="ECO:0000259" key="7">
    <source>
        <dbReference type="Pfam" id="PF00135"/>
    </source>
</evidence>
<proteinExistence type="inferred from homology"/>
<dbReference type="GO" id="GO:0019695">
    <property type="term" value="P:choline metabolic process"/>
    <property type="evidence" value="ECO:0007669"/>
    <property type="project" value="TreeGrafter"/>
</dbReference>
<dbReference type="InterPro" id="IPR029058">
    <property type="entry name" value="AB_hydrolase_fold"/>
</dbReference>
<dbReference type="Proteomes" id="UP000015104">
    <property type="component" value="Unassembled WGS sequence"/>
</dbReference>
<keyword evidence="3 5" id="KW-0378">Hydrolase</keyword>
<dbReference type="EMBL" id="CAEY01000070">
    <property type="status" value="NOT_ANNOTATED_CDS"/>
    <property type="molecule type" value="Genomic_DNA"/>
</dbReference>
<dbReference type="EnsemblMetazoa" id="tetur11g01560.1">
    <property type="protein sequence ID" value="tetur11g01560.1"/>
    <property type="gene ID" value="tetur11g01560"/>
</dbReference>
<dbReference type="GO" id="GO:0005615">
    <property type="term" value="C:extracellular space"/>
    <property type="evidence" value="ECO:0007669"/>
    <property type="project" value="TreeGrafter"/>
</dbReference>
<keyword evidence="9" id="KW-1185">Reference proteome</keyword>
<feature type="domain" description="Carboxylesterase type B" evidence="7">
    <location>
        <begin position="39"/>
        <end position="531"/>
    </location>
</feature>
<evidence type="ECO:0000313" key="8">
    <source>
        <dbReference type="EnsemblMetazoa" id="tetur11g01560.1"/>
    </source>
</evidence>
<feature type="transmembrane region" description="Helical" evidence="6">
    <location>
        <begin position="12"/>
        <end position="34"/>
    </location>
</feature>
<evidence type="ECO:0000313" key="9">
    <source>
        <dbReference type="Proteomes" id="UP000015104"/>
    </source>
</evidence>
<protein>
    <recommendedName>
        <fullName evidence="5">Carboxylic ester hydrolase</fullName>
        <ecNumber evidence="5">3.1.1.-</ecNumber>
    </recommendedName>
</protein>
<dbReference type="EC" id="3.1.1.-" evidence="5"/>
<dbReference type="InterPro" id="IPR002018">
    <property type="entry name" value="CarbesteraseB"/>
</dbReference>
<dbReference type="GeneID" id="107363836"/>
<keyword evidence="2" id="KW-0719">Serine esterase</keyword>
<evidence type="ECO:0000256" key="2">
    <source>
        <dbReference type="ARBA" id="ARBA00022487"/>
    </source>
</evidence>
<keyword evidence="6" id="KW-0812">Transmembrane</keyword>
<evidence type="ECO:0000256" key="5">
    <source>
        <dbReference type="RuleBase" id="RU361235"/>
    </source>
</evidence>
<dbReference type="GO" id="GO:0005886">
    <property type="term" value="C:plasma membrane"/>
    <property type="evidence" value="ECO:0007669"/>
    <property type="project" value="TreeGrafter"/>
</dbReference>
<dbReference type="ESTHER" id="tetur-t1kgp7">
    <property type="family name" value="Cholinesterase-like"/>
</dbReference>
<dbReference type="PANTHER" id="PTHR43918">
    <property type="entry name" value="ACETYLCHOLINESTERASE"/>
    <property type="match status" value="1"/>
</dbReference>